<sequence length="130" mass="14552">MPNLNPEPRLGSVLALLGKRVRAELHLKSAKKADVKALDNLHEPRWIRAHFWITVRKGGGPVTRTSLALTTARMEARMKTIMDVTLPHSTTMIHAAILPRHLVTPSRLAIWSSDIASQLSGDPFYRSMVR</sequence>
<dbReference type="AlphaFoldDB" id="A0AAD6YV07"/>
<reference evidence="1" key="1">
    <citation type="submission" date="2023-03" db="EMBL/GenBank/DDBJ databases">
        <title>Massive genome expansion in bonnet fungi (Mycena s.s.) driven by repeated elements and novel gene families across ecological guilds.</title>
        <authorList>
            <consortium name="Lawrence Berkeley National Laboratory"/>
            <person name="Harder C.B."/>
            <person name="Miyauchi S."/>
            <person name="Viragh M."/>
            <person name="Kuo A."/>
            <person name="Thoen E."/>
            <person name="Andreopoulos B."/>
            <person name="Lu D."/>
            <person name="Skrede I."/>
            <person name="Drula E."/>
            <person name="Henrissat B."/>
            <person name="Morin E."/>
            <person name="Kohler A."/>
            <person name="Barry K."/>
            <person name="LaButti K."/>
            <person name="Morin E."/>
            <person name="Salamov A."/>
            <person name="Lipzen A."/>
            <person name="Mereny Z."/>
            <person name="Hegedus B."/>
            <person name="Baldrian P."/>
            <person name="Stursova M."/>
            <person name="Weitz H."/>
            <person name="Taylor A."/>
            <person name="Grigoriev I.V."/>
            <person name="Nagy L.G."/>
            <person name="Martin F."/>
            <person name="Kauserud H."/>
        </authorList>
    </citation>
    <scope>NUCLEOTIDE SEQUENCE</scope>
    <source>
        <strain evidence="1">9144</strain>
    </source>
</reference>
<comment type="caution">
    <text evidence="1">The sequence shown here is derived from an EMBL/GenBank/DDBJ whole genome shotgun (WGS) entry which is preliminary data.</text>
</comment>
<protein>
    <submittedName>
        <fullName evidence="1">Uncharacterized protein</fullName>
    </submittedName>
</protein>
<gene>
    <name evidence="1" type="ORF">GGX14DRAFT_538368</name>
</gene>
<dbReference type="Proteomes" id="UP001219525">
    <property type="component" value="Unassembled WGS sequence"/>
</dbReference>
<dbReference type="EMBL" id="JARJCW010000001">
    <property type="protein sequence ID" value="KAJ7230293.1"/>
    <property type="molecule type" value="Genomic_DNA"/>
</dbReference>
<evidence type="ECO:0000313" key="1">
    <source>
        <dbReference type="EMBL" id="KAJ7230293.1"/>
    </source>
</evidence>
<keyword evidence="2" id="KW-1185">Reference proteome</keyword>
<name>A0AAD6YV07_9AGAR</name>
<evidence type="ECO:0000313" key="2">
    <source>
        <dbReference type="Proteomes" id="UP001219525"/>
    </source>
</evidence>
<accession>A0AAD6YV07</accession>
<proteinExistence type="predicted"/>
<organism evidence="1 2">
    <name type="scientific">Mycena pura</name>
    <dbReference type="NCBI Taxonomy" id="153505"/>
    <lineage>
        <taxon>Eukaryota</taxon>
        <taxon>Fungi</taxon>
        <taxon>Dikarya</taxon>
        <taxon>Basidiomycota</taxon>
        <taxon>Agaricomycotina</taxon>
        <taxon>Agaricomycetes</taxon>
        <taxon>Agaricomycetidae</taxon>
        <taxon>Agaricales</taxon>
        <taxon>Marasmiineae</taxon>
        <taxon>Mycenaceae</taxon>
        <taxon>Mycena</taxon>
    </lineage>
</organism>